<gene>
    <name evidence="6" type="ORF">FHW16_005521</name>
</gene>
<reference evidence="6 7" key="1">
    <citation type="submission" date="2020-07" db="EMBL/GenBank/DDBJ databases">
        <title>Genomic Encyclopedia of Type Strains, Phase IV (KMG-V): Genome sequencing to study the core and pangenomes of soil and plant-associated prokaryotes.</title>
        <authorList>
            <person name="Whitman W."/>
        </authorList>
    </citation>
    <scope>NUCLEOTIDE SEQUENCE [LARGE SCALE GENOMIC DNA]</scope>
    <source>
        <strain evidence="6 7">AN3</strain>
    </source>
</reference>
<accession>A0A839EWU2</accession>
<dbReference type="InterPro" id="IPR020046">
    <property type="entry name" value="5-3_exonucl_a-hlix_arch_N"/>
</dbReference>
<feature type="region of interest" description="Disordered" evidence="4">
    <location>
        <begin position="72"/>
        <end position="92"/>
    </location>
</feature>
<evidence type="ECO:0000256" key="2">
    <source>
        <dbReference type="ARBA" id="ARBA00022801"/>
    </source>
</evidence>
<dbReference type="EMBL" id="JACGXN010000016">
    <property type="protein sequence ID" value="MBA8881776.1"/>
    <property type="molecule type" value="Genomic_DNA"/>
</dbReference>
<dbReference type="SUPFAM" id="SSF47807">
    <property type="entry name" value="5' to 3' exonuclease, C-terminal subdomain"/>
    <property type="match status" value="1"/>
</dbReference>
<dbReference type="RefSeq" id="WP_182552320.1">
    <property type="nucleotide sequence ID" value="NZ_JACGXN010000016.1"/>
</dbReference>
<keyword evidence="3" id="KW-0238">DNA-binding</keyword>
<dbReference type="InterPro" id="IPR038969">
    <property type="entry name" value="FEN"/>
</dbReference>
<dbReference type="Pfam" id="PF01367">
    <property type="entry name" value="5_3_exonuc"/>
    <property type="match status" value="1"/>
</dbReference>
<proteinExistence type="predicted"/>
<sequence>MKRYLLIDGNNIAHAANGTKNKLTVGSVETTAIFGFLRQLRKQISIYGQFTPIVLWDGASWRKMQYKDYKENREKNDTAAAQKQKAERESTKKQIPAIQKALQLLGVTQIKAANMEADDLAAICADRYIKQGAGVVLVSGDKDWLQLVGPNCMWFDPINDRKVRTVADLADEKNKLGIAVKSFKQFVEMKALMGDTGDNIPGVGGIGDKGAMEFLAEFESYSNFSNMCLTGEVDLKKLPKKFRDLAESEDKRILFMRNLMLMDLRHPARPAPINLKVDPGSPSIETFTLFCQRLVFKSFLTDIENWVSVFPPFKYREAAAA</sequence>
<comment type="caution">
    <text evidence="6">The sequence shown here is derived from an EMBL/GenBank/DDBJ whole genome shotgun (WGS) entry which is preliminary data.</text>
</comment>
<keyword evidence="7" id="KW-1185">Reference proteome</keyword>
<dbReference type="Proteomes" id="UP000549052">
    <property type="component" value="Unassembled WGS sequence"/>
</dbReference>
<dbReference type="Gene3D" id="1.10.150.20">
    <property type="entry name" value="5' to 3' exonuclease, C-terminal subdomain"/>
    <property type="match status" value="1"/>
</dbReference>
<keyword evidence="6" id="KW-0269">Exonuclease</keyword>
<protein>
    <submittedName>
        <fullName evidence="6">5'-3' exonuclease</fullName>
    </submittedName>
</protein>
<evidence type="ECO:0000256" key="3">
    <source>
        <dbReference type="ARBA" id="ARBA00023125"/>
    </source>
</evidence>
<evidence type="ECO:0000313" key="6">
    <source>
        <dbReference type="EMBL" id="MBA8881776.1"/>
    </source>
</evidence>
<dbReference type="SMART" id="SM00475">
    <property type="entry name" value="53EXOc"/>
    <property type="match status" value="1"/>
</dbReference>
<dbReference type="PANTHER" id="PTHR42646:SF2">
    <property type="entry name" value="5'-3' EXONUCLEASE FAMILY PROTEIN"/>
    <property type="match status" value="1"/>
</dbReference>
<dbReference type="CDD" id="cd09860">
    <property type="entry name" value="PIN_T4-like"/>
    <property type="match status" value="1"/>
</dbReference>
<dbReference type="SMART" id="SM00279">
    <property type="entry name" value="HhH2"/>
    <property type="match status" value="1"/>
</dbReference>
<dbReference type="PANTHER" id="PTHR42646">
    <property type="entry name" value="FLAP ENDONUCLEASE XNI"/>
    <property type="match status" value="1"/>
</dbReference>
<keyword evidence="1" id="KW-0540">Nuclease</keyword>
<name>A0A839EWU2_9HYPH</name>
<evidence type="ECO:0000256" key="1">
    <source>
        <dbReference type="ARBA" id="ARBA00022722"/>
    </source>
</evidence>
<feature type="domain" description="5'-3' exonuclease" evidence="5">
    <location>
        <begin position="2"/>
        <end position="281"/>
    </location>
</feature>
<dbReference type="InterPro" id="IPR002421">
    <property type="entry name" value="5-3_exonuclease"/>
</dbReference>
<evidence type="ECO:0000256" key="4">
    <source>
        <dbReference type="SAM" id="MobiDB-lite"/>
    </source>
</evidence>
<dbReference type="InterPro" id="IPR008918">
    <property type="entry name" value="HhH2"/>
</dbReference>
<dbReference type="Pfam" id="PF02739">
    <property type="entry name" value="5_3_exonuc_N"/>
    <property type="match status" value="1"/>
</dbReference>
<organism evidence="6 7">
    <name type="scientific">Phyllobacterium myrsinacearum</name>
    <dbReference type="NCBI Taxonomy" id="28101"/>
    <lineage>
        <taxon>Bacteria</taxon>
        <taxon>Pseudomonadati</taxon>
        <taxon>Pseudomonadota</taxon>
        <taxon>Alphaproteobacteria</taxon>
        <taxon>Hyphomicrobiales</taxon>
        <taxon>Phyllobacteriaceae</taxon>
        <taxon>Phyllobacterium</taxon>
    </lineage>
</organism>
<dbReference type="Gene3D" id="3.40.50.1010">
    <property type="entry name" value="5'-nuclease"/>
    <property type="match status" value="1"/>
</dbReference>
<dbReference type="GO" id="GO:0033567">
    <property type="term" value="P:DNA replication, Okazaki fragment processing"/>
    <property type="evidence" value="ECO:0007669"/>
    <property type="project" value="InterPro"/>
</dbReference>
<evidence type="ECO:0000313" key="7">
    <source>
        <dbReference type="Proteomes" id="UP000549052"/>
    </source>
</evidence>
<dbReference type="AlphaFoldDB" id="A0A839EWU2"/>
<dbReference type="InterPro" id="IPR020045">
    <property type="entry name" value="DNA_polI_H3TH"/>
</dbReference>
<dbReference type="CDD" id="cd09898">
    <property type="entry name" value="H3TH_53EXO"/>
    <property type="match status" value="1"/>
</dbReference>
<dbReference type="GO" id="GO:0003677">
    <property type="term" value="F:DNA binding"/>
    <property type="evidence" value="ECO:0007669"/>
    <property type="project" value="UniProtKB-KW"/>
</dbReference>
<keyword evidence="2" id="KW-0378">Hydrolase</keyword>
<evidence type="ECO:0000259" key="5">
    <source>
        <dbReference type="SMART" id="SM00475"/>
    </source>
</evidence>
<dbReference type="GO" id="GO:0017108">
    <property type="term" value="F:5'-flap endonuclease activity"/>
    <property type="evidence" value="ECO:0007669"/>
    <property type="project" value="InterPro"/>
</dbReference>
<dbReference type="GO" id="GO:0008409">
    <property type="term" value="F:5'-3' exonuclease activity"/>
    <property type="evidence" value="ECO:0007669"/>
    <property type="project" value="InterPro"/>
</dbReference>
<dbReference type="SUPFAM" id="SSF88723">
    <property type="entry name" value="PIN domain-like"/>
    <property type="match status" value="1"/>
</dbReference>
<dbReference type="InterPro" id="IPR029060">
    <property type="entry name" value="PIN-like_dom_sf"/>
</dbReference>
<dbReference type="InterPro" id="IPR036279">
    <property type="entry name" value="5-3_exonuclease_C_sf"/>
</dbReference>